<protein>
    <recommendedName>
        <fullName evidence="3">ISKra4 family transposase</fullName>
    </recommendedName>
</protein>
<name>A0A972NSE6_9BURK</name>
<dbReference type="AlphaFoldDB" id="A0A972NSE6"/>
<comment type="caution">
    <text evidence="1">The sequence shown here is derived from an EMBL/GenBank/DDBJ whole genome shotgun (WGS) entry which is preliminary data.</text>
</comment>
<proteinExistence type="predicted"/>
<dbReference type="EMBL" id="WOEZ01000137">
    <property type="protein sequence ID" value="NPT57744.1"/>
    <property type="molecule type" value="Genomic_DNA"/>
</dbReference>
<dbReference type="Proteomes" id="UP000655523">
    <property type="component" value="Unassembled WGS sequence"/>
</dbReference>
<gene>
    <name evidence="1" type="ORF">GNZ13_25055</name>
</gene>
<sequence>MRTVYGKVTVRSPRLWSCACQQTSSSPRLVIHPLSKALPSRVTPELEYLQAKWVAHLPYRQATDMLKEVLPLDKVISFSGTRDWIRVLGMQIDADIERDIVKLPRAVAGERVRESTNVAAVSVDSAWLRHCDSIGGQGRHVNIVAGRATFADGPPKLYAYVSKEVTSAGARLDQFLSRNGVSTDERVTLISDDAGEFNKAVEGSQLARGRILDWFHIAMKFKAAQRSVPGSKMIGSLERESVETEIEHAKWLVWHGKSSKAVGRLKALDDR</sequence>
<evidence type="ECO:0000313" key="1">
    <source>
        <dbReference type="EMBL" id="NPT57744.1"/>
    </source>
</evidence>
<organism evidence="1 2">
    <name type="scientific">Paraburkholderia elongata</name>
    <dbReference type="NCBI Taxonomy" id="2675747"/>
    <lineage>
        <taxon>Bacteria</taxon>
        <taxon>Pseudomonadati</taxon>
        <taxon>Pseudomonadota</taxon>
        <taxon>Betaproteobacteria</taxon>
        <taxon>Burkholderiales</taxon>
        <taxon>Burkholderiaceae</taxon>
        <taxon>Paraburkholderia</taxon>
    </lineage>
</organism>
<dbReference type="RefSeq" id="WP_172169324.1">
    <property type="nucleotide sequence ID" value="NZ_WOEZ01000137.1"/>
</dbReference>
<evidence type="ECO:0008006" key="3">
    <source>
        <dbReference type="Google" id="ProtNLM"/>
    </source>
</evidence>
<evidence type="ECO:0000313" key="2">
    <source>
        <dbReference type="Proteomes" id="UP000655523"/>
    </source>
</evidence>
<feature type="non-terminal residue" evidence="1">
    <location>
        <position position="271"/>
    </location>
</feature>
<keyword evidence="2" id="KW-1185">Reference proteome</keyword>
<reference evidence="1 2" key="1">
    <citation type="submission" date="2019-11" db="EMBL/GenBank/DDBJ databases">
        <title>Metabolism of dissolved organic matter in forest soils.</title>
        <authorList>
            <person name="Cyle K.T."/>
            <person name="Wilhelm R.C."/>
            <person name="Martinez C.E."/>
        </authorList>
    </citation>
    <scope>NUCLEOTIDE SEQUENCE [LARGE SCALE GENOMIC DNA]</scope>
    <source>
        <strain evidence="1 2">5N</strain>
    </source>
</reference>
<accession>A0A972NSE6</accession>